<evidence type="ECO:0000256" key="1">
    <source>
        <dbReference type="SAM" id="MobiDB-lite"/>
    </source>
</evidence>
<evidence type="ECO:0000313" key="3">
    <source>
        <dbReference type="EMBL" id="CEG36255.1"/>
    </source>
</evidence>
<feature type="region of interest" description="Disordered" evidence="1">
    <location>
        <begin position="148"/>
        <end position="182"/>
    </location>
</feature>
<dbReference type="OrthoDB" id="106623at2759"/>
<dbReference type="InterPro" id="IPR029057">
    <property type="entry name" value="PRTase-like"/>
</dbReference>
<sequence>MLFTPSAYPNVHTASFTVPSPEKPSRHLVPTSQHHRDTSPLPGLSSMLQQQRHYQDTLLLSPYTSSWQHHEHGTIHKSPIATTSDSIKPKTSITTTGIVKSSRYLREMDRRVILSRIEQGEKQSALAKEYQVSRAAICNLNKHRDEVLSRKDGNPLAKHPKKPRLKTGGRKSGKHEWQEHQEDVKDQHLGVYAVESRAVVLLLTSLRKKQATVNEFRRSSDRLIRIVLEEALAFVPVKAVEIFLPNHSKSDGVALEHPPCAISMESAGSPMLELFHLIEPDQPTGYMTFTDMTLQSMETQLCGHRLPTSLNYHNVFLLDHVLTSPHLVMNVVRRLQEHGAVVPMITFVALLATREAVTTLHGMFPMLNIVVAQVEDGRTMATDMILDRMEQVYHNSATSTVLY</sequence>
<dbReference type="Gene3D" id="1.10.10.60">
    <property type="entry name" value="Homeodomain-like"/>
    <property type="match status" value="1"/>
</dbReference>
<feature type="region of interest" description="Disordered" evidence="1">
    <location>
        <begin position="1"/>
        <end position="44"/>
    </location>
</feature>
<dbReference type="SUPFAM" id="SSF53271">
    <property type="entry name" value="PRTase-like"/>
    <property type="match status" value="1"/>
</dbReference>
<keyword evidence="3" id="KW-0808">Transferase</keyword>
<accession>A0A0P1A7S8</accession>
<dbReference type="InterPro" id="IPR000836">
    <property type="entry name" value="PRTase_dom"/>
</dbReference>
<name>A0A0P1A7S8_PLAHL</name>
<feature type="compositionally biased region" description="Basic residues" evidence="1">
    <location>
        <begin position="158"/>
        <end position="173"/>
    </location>
</feature>
<feature type="domain" description="Phosphoribosyltransferase" evidence="2">
    <location>
        <begin position="195"/>
        <end position="377"/>
    </location>
</feature>
<proteinExistence type="predicted"/>
<dbReference type="AlphaFoldDB" id="A0A0P1A7S8"/>
<dbReference type="RefSeq" id="XP_024572624.1">
    <property type="nucleotide sequence ID" value="XM_024718779.1"/>
</dbReference>
<keyword evidence="4" id="KW-1185">Reference proteome</keyword>
<keyword evidence="3" id="KW-0328">Glycosyltransferase</keyword>
<organism evidence="3 4">
    <name type="scientific">Plasmopara halstedii</name>
    <name type="common">Downy mildew of sunflower</name>
    <dbReference type="NCBI Taxonomy" id="4781"/>
    <lineage>
        <taxon>Eukaryota</taxon>
        <taxon>Sar</taxon>
        <taxon>Stramenopiles</taxon>
        <taxon>Oomycota</taxon>
        <taxon>Peronosporomycetes</taxon>
        <taxon>Peronosporales</taxon>
        <taxon>Peronosporaceae</taxon>
        <taxon>Plasmopara</taxon>
    </lineage>
</organism>
<dbReference type="GO" id="GO:0016757">
    <property type="term" value="F:glycosyltransferase activity"/>
    <property type="evidence" value="ECO:0007669"/>
    <property type="project" value="UniProtKB-KW"/>
</dbReference>
<dbReference type="STRING" id="4781.A0A0P1A7S8"/>
<dbReference type="EMBL" id="CCYD01000178">
    <property type="protein sequence ID" value="CEG36255.1"/>
    <property type="molecule type" value="Genomic_DNA"/>
</dbReference>
<evidence type="ECO:0000313" key="4">
    <source>
        <dbReference type="Proteomes" id="UP000054928"/>
    </source>
</evidence>
<dbReference type="Pfam" id="PF14681">
    <property type="entry name" value="UPRTase"/>
    <property type="match status" value="1"/>
</dbReference>
<dbReference type="Proteomes" id="UP000054928">
    <property type="component" value="Unassembled WGS sequence"/>
</dbReference>
<reference evidence="4" key="1">
    <citation type="submission" date="2014-09" db="EMBL/GenBank/DDBJ databases">
        <authorList>
            <person name="Sharma Rahul"/>
            <person name="Thines Marco"/>
        </authorList>
    </citation>
    <scope>NUCLEOTIDE SEQUENCE [LARGE SCALE GENOMIC DNA]</scope>
</reference>
<dbReference type="Gene3D" id="3.40.50.2020">
    <property type="match status" value="1"/>
</dbReference>
<dbReference type="OMA" id="LEHPPCA"/>
<evidence type="ECO:0000259" key="2">
    <source>
        <dbReference type="Pfam" id="PF14681"/>
    </source>
</evidence>
<dbReference type="GeneID" id="36397223"/>
<protein>
    <submittedName>
        <fullName evidence="3">Predicted uracil phosphoribosyltransferase</fullName>
    </submittedName>
</protein>